<comment type="caution">
    <text evidence="1">The sequence shown here is derived from an EMBL/GenBank/DDBJ whole genome shotgun (WGS) entry which is preliminary data.</text>
</comment>
<protein>
    <submittedName>
        <fullName evidence="1">Uncharacterized protein</fullName>
    </submittedName>
</protein>
<keyword evidence="2" id="KW-1185">Reference proteome</keyword>
<dbReference type="AlphaFoldDB" id="A0AA38X1W8"/>
<proteinExistence type="predicted"/>
<organism evidence="1 2">
    <name type="scientific">Cladophialophora chaetospira</name>
    <dbReference type="NCBI Taxonomy" id="386627"/>
    <lineage>
        <taxon>Eukaryota</taxon>
        <taxon>Fungi</taxon>
        <taxon>Dikarya</taxon>
        <taxon>Ascomycota</taxon>
        <taxon>Pezizomycotina</taxon>
        <taxon>Eurotiomycetes</taxon>
        <taxon>Chaetothyriomycetidae</taxon>
        <taxon>Chaetothyriales</taxon>
        <taxon>Herpotrichiellaceae</taxon>
        <taxon>Cladophialophora</taxon>
    </lineage>
</organism>
<gene>
    <name evidence="1" type="ORF">H2200_009955</name>
</gene>
<reference evidence="1" key="1">
    <citation type="submission" date="2022-10" db="EMBL/GenBank/DDBJ databases">
        <title>Culturing micro-colonial fungi from biological soil crusts in the Mojave desert and describing Neophaeococcomyces mojavensis, and introducing the new genera and species Taxawa tesnikishii.</title>
        <authorList>
            <person name="Kurbessoian T."/>
            <person name="Stajich J.E."/>
        </authorList>
    </citation>
    <scope>NUCLEOTIDE SEQUENCE</scope>
    <source>
        <strain evidence="1">TK_41</strain>
    </source>
</reference>
<name>A0AA38X1W8_9EURO</name>
<accession>A0AA38X1W8</accession>
<sequence>MAQFQSTIAMTISFGKRLALFQTEIVALSETHPALKHTIISLTLMHDRHQAVWSKPGRNRPINIPPLSEHEIGHWYLATSCFNADLASALKNTTPLDIRQQAALCATSVLLVVLTFCYVEARTPEEAWPLAGGPSPSTSEDLQWIGMSNGKMSAQSLTRGLATDPVFRHLVLGNEQDKGAFPSYMTTPAIEGECFQELEQLVSGPGIEALTRSANSTCLITIIFSFWSFVGEMTVEFEDSLRKKQPEALLLLRINTISVDKHIAIVDGHPATDISVDPFTRRRMIVARINATKTTVLLNWKMIPERVTLAPCAICL</sequence>
<evidence type="ECO:0000313" key="1">
    <source>
        <dbReference type="EMBL" id="KAJ9605298.1"/>
    </source>
</evidence>
<evidence type="ECO:0000313" key="2">
    <source>
        <dbReference type="Proteomes" id="UP001172673"/>
    </source>
</evidence>
<dbReference type="EMBL" id="JAPDRK010000016">
    <property type="protein sequence ID" value="KAJ9605298.1"/>
    <property type="molecule type" value="Genomic_DNA"/>
</dbReference>
<dbReference type="Proteomes" id="UP001172673">
    <property type="component" value="Unassembled WGS sequence"/>
</dbReference>